<accession>A0A1U7VG03</accession>
<dbReference type="PANTHER" id="PTHR16263">
    <property type="entry name" value="TETRATRICOPEPTIDE REPEAT PROTEIN 38"/>
    <property type="match status" value="1"/>
</dbReference>
<dbReference type="RefSeq" id="XP_009761259.1">
    <property type="nucleotide sequence ID" value="XM_009762957.1"/>
</dbReference>
<protein>
    <submittedName>
        <fullName evidence="5">Uncharacterized protein LOC104213455 isoform X1</fullName>
    </submittedName>
</protein>
<keyword evidence="4" id="KW-1185">Reference proteome</keyword>
<dbReference type="PANTHER" id="PTHR16263:SF4">
    <property type="entry name" value="TETRATRICOPEPTIDE REPEAT PROTEIN 38"/>
    <property type="match status" value="1"/>
</dbReference>
<dbReference type="AlphaFoldDB" id="A0A1U7VG03"/>
<keyword evidence="3" id="KW-0812">Transmembrane</keyword>
<reference evidence="5" key="2">
    <citation type="submission" date="2025-08" db="UniProtKB">
        <authorList>
            <consortium name="RefSeq"/>
        </authorList>
    </citation>
    <scope>IDENTIFICATION</scope>
    <source>
        <tissue evidence="5">Leaf</tissue>
    </source>
</reference>
<evidence type="ECO:0000256" key="1">
    <source>
        <dbReference type="ARBA" id="ARBA00022737"/>
    </source>
</evidence>
<reference evidence="4" key="1">
    <citation type="journal article" date="2013" name="Genome Biol.">
        <title>Reference genomes and transcriptomes of Nicotiana sylvestris and Nicotiana tomentosiformis.</title>
        <authorList>
            <person name="Sierro N."/>
            <person name="Battey J.N."/>
            <person name="Ouadi S."/>
            <person name="Bovet L."/>
            <person name="Goepfert S."/>
            <person name="Bakaher N."/>
            <person name="Peitsch M.C."/>
            <person name="Ivanov N.V."/>
        </authorList>
    </citation>
    <scope>NUCLEOTIDE SEQUENCE [LARGE SCALE GENOMIC DNA]</scope>
</reference>
<keyword evidence="1" id="KW-0677">Repeat</keyword>
<name>A0A1U7VG03_NICSY</name>
<keyword evidence="3" id="KW-0472">Membrane</keyword>
<sequence>MQICWQLEEIHLFIQCYSCIIFLSYIMTICMQLCHVYHYKCRFKEAVQFMEKCSRTWSSLSSFMCTHNWWHVALCYLEGHSPMEKVRDVYDQNIWKELERSDPSQAKVYLNAVGLLLRVYVRGGINVFGDRLKILADCLTNMPNNITGFYAAAIHQFLLLMFLCEHRSEWVDNDIDAYADAAVKVGPCSLPGARVYNFGGQVILPLAHTAEHEELLEVIKLELGRICHSPDDFIMPRYMFLLQVFSLISFLILLPFLLSRESPESNITSSCRGSSKC</sequence>
<evidence type="ECO:0000256" key="3">
    <source>
        <dbReference type="SAM" id="Phobius"/>
    </source>
</evidence>
<dbReference type="Proteomes" id="UP000189701">
    <property type="component" value="Unplaced"/>
</dbReference>
<evidence type="ECO:0000256" key="2">
    <source>
        <dbReference type="ARBA" id="ARBA00022803"/>
    </source>
</evidence>
<dbReference type="eggNOG" id="KOG2610">
    <property type="taxonomic scope" value="Eukaryota"/>
</dbReference>
<keyword evidence="3" id="KW-1133">Transmembrane helix</keyword>
<gene>
    <name evidence="5" type="primary">LOC104213455</name>
</gene>
<dbReference type="InterPro" id="IPR033891">
    <property type="entry name" value="TTC38"/>
</dbReference>
<evidence type="ECO:0000313" key="4">
    <source>
        <dbReference type="Proteomes" id="UP000189701"/>
    </source>
</evidence>
<organism evidence="4 5">
    <name type="scientific">Nicotiana sylvestris</name>
    <name type="common">Wood tobacco</name>
    <name type="synonym">South American tobacco</name>
    <dbReference type="NCBI Taxonomy" id="4096"/>
    <lineage>
        <taxon>Eukaryota</taxon>
        <taxon>Viridiplantae</taxon>
        <taxon>Streptophyta</taxon>
        <taxon>Embryophyta</taxon>
        <taxon>Tracheophyta</taxon>
        <taxon>Spermatophyta</taxon>
        <taxon>Magnoliopsida</taxon>
        <taxon>eudicotyledons</taxon>
        <taxon>Gunneridae</taxon>
        <taxon>Pentapetalae</taxon>
        <taxon>asterids</taxon>
        <taxon>lamiids</taxon>
        <taxon>Solanales</taxon>
        <taxon>Solanaceae</taxon>
        <taxon>Nicotianoideae</taxon>
        <taxon>Nicotianeae</taxon>
        <taxon>Nicotiana</taxon>
    </lineage>
</organism>
<feature type="transmembrane region" description="Helical" evidence="3">
    <location>
        <begin position="12"/>
        <end position="34"/>
    </location>
</feature>
<evidence type="ECO:0000313" key="5">
    <source>
        <dbReference type="RefSeq" id="XP_009761259.1"/>
    </source>
</evidence>
<proteinExistence type="predicted"/>
<feature type="transmembrane region" description="Helical" evidence="3">
    <location>
        <begin position="238"/>
        <end position="258"/>
    </location>
</feature>
<keyword evidence="2" id="KW-0802">TPR repeat</keyword>